<dbReference type="RefSeq" id="WP_140460159.1">
    <property type="nucleotide sequence ID" value="NZ_BAABFI010000013.1"/>
</dbReference>
<proteinExistence type="predicted"/>
<dbReference type="SUPFAM" id="SSF48371">
    <property type="entry name" value="ARM repeat"/>
    <property type="match status" value="1"/>
</dbReference>
<reference evidence="1 4" key="2">
    <citation type="submission" date="2021-01" db="EMBL/GenBank/DDBJ databases">
        <title>Whole genome shotgun sequence of Cellulomonas oligotrophica NBRC 109435.</title>
        <authorList>
            <person name="Komaki H."/>
            <person name="Tamura T."/>
        </authorList>
    </citation>
    <scope>NUCLEOTIDE SEQUENCE [LARGE SCALE GENOMIC DNA]</scope>
    <source>
        <strain evidence="1 4">NBRC 109435</strain>
    </source>
</reference>
<dbReference type="Gene3D" id="1.25.10.10">
    <property type="entry name" value="Leucine-rich Repeat Variant"/>
    <property type="match status" value="2"/>
</dbReference>
<dbReference type="EMBL" id="BONN01000005">
    <property type="protein sequence ID" value="GIG32948.1"/>
    <property type="molecule type" value="Genomic_DNA"/>
</dbReference>
<evidence type="ECO:0000313" key="3">
    <source>
        <dbReference type="Proteomes" id="UP000577956"/>
    </source>
</evidence>
<dbReference type="AlphaFoldDB" id="A0A7Y9K105"/>
<name>A0A7Y9K105_9CELL</name>
<dbReference type="Proteomes" id="UP000618382">
    <property type="component" value="Unassembled WGS sequence"/>
</dbReference>
<evidence type="ECO:0000313" key="2">
    <source>
        <dbReference type="EMBL" id="NYD87845.1"/>
    </source>
</evidence>
<keyword evidence="4" id="KW-1185">Reference proteome</keyword>
<sequence length="221" mass="22969">MTGTPDRTARVTAALAAPTSSVRLQAALAAGSDPAPEQVDALVRRCAVEPDFFVRDMLTWALTRHDPSAVVARLLPELGSDVAQARAQALHTLSKIGRPGTWSAITPALLQDGDDDVARAAWRTAADLVPAGEEAALAVTLATQLGRGDRHVRLSLSRALVALGDAAVPVVERATSHPDPGVRAHATATARLLADPDAGFDAAVDEARRLVALRDAPVVPG</sequence>
<dbReference type="InterPro" id="IPR011989">
    <property type="entry name" value="ARM-like"/>
</dbReference>
<accession>A0A7Y9K105</accession>
<dbReference type="EMBL" id="JACCBK010000001">
    <property type="protein sequence ID" value="NYD87845.1"/>
    <property type="molecule type" value="Genomic_DNA"/>
</dbReference>
<dbReference type="Proteomes" id="UP000577956">
    <property type="component" value="Unassembled WGS sequence"/>
</dbReference>
<dbReference type="InterPro" id="IPR016024">
    <property type="entry name" value="ARM-type_fold"/>
</dbReference>
<protein>
    <submittedName>
        <fullName evidence="2">Flp pilus assembly protein TadD</fullName>
    </submittedName>
</protein>
<comment type="caution">
    <text evidence="2">The sequence shown here is derived from an EMBL/GenBank/DDBJ whole genome shotgun (WGS) entry which is preliminary data.</text>
</comment>
<organism evidence="2 3">
    <name type="scientific">Cellulomonas oligotrophica</name>
    <dbReference type="NCBI Taxonomy" id="931536"/>
    <lineage>
        <taxon>Bacteria</taxon>
        <taxon>Bacillati</taxon>
        <taxon>Actinomycetota</taxon>
        <taxon>Actinomycetes</taxon>
        <taxon>Micrococcales</taxon>
        <taxon>Cellulomonadaceae</taxon>
        <taxon>Cellulomonas</taxon>
    </lineage>
</organism>
<evidence type="ECO:0000313" key="4">
    <source>
        <dbReference type="Proteomes" id="UP000618382"/>
    </source>
</evidence>
<reference evidence="2 3" key="1">
    <citation type="submission" date="2020-07" db="EMBL/GenBank/DDBJ databases">
        <title>Sequencing the genomes of 1000 actinobacteria strains.</title>
        <authorList>
            <person name="Klenk H.-P."/>
        </authorList>
    </citation>
    <scope>NUCLEOTIDE SEQUENCE [LARGE SCALE GENOMIC DNA]</scope>
    <source>
        <strain evidence="2 3">DSM 24482</strain>
    </source>
</reference>
<evidence type="ECO:0000313" key="1">
    <source>
        <dbReference type="EMBL" id="GIG32948.1"/>
    </source>
</evidence>
<gene>
    <name evidence="2" type="ORF">BKA21_003394</name>
    <name evidence="1" type="ORF">Col01nite_21070</name>
</gene>